<evidence type="ECO:0000256" key="1">
    <source>
        <dbReference type="ARBA" id="ARBA00022563"/>
    </source>
</evidence>
<comment type="function">
    <text evidence="3">Catalyzes the hydrolysis of 10-formyltetrahydrofolate (formyl-FH4) to formate and tetrahydrofolate (FH4).</text>
</comment>
<comment type="similarity">
    <text evidence="3">Belongs to the PurU family.</text>
</comment>
<dbReference type="Pfam" id="PF00551">
    <property type="entry name" value="Formyl_trans_N"/>
    <property type="match status" value="1"/>
</dbReference>
<protein>
    <recommendedName>
        <fullName evidence="3">Formyltetrahydrofolate deformylase</fullName>
        <ecNumber evidence="3">3.5.1.10</ecNumber>
    </recommendedName>
    <alternativeName>
        <fullName evidence="3">Formyl-FH(4) hydrolase</fullName>
    </alternativeName>
</protein>
<dbReference type="InterPro" id="IPR002376">
    <property type="entry name" value="Formyl_transf_N"/>
</dbReference>
<comment type="pathway">
    <text evidence="3">Purine metabolism; IMP biosynthesis via de novo pathway; formate from 10-formyl-5,6,7,8-tetrahydrofolate: step 1/1.</text>
</comment>
<dbReference type="InterPro" id="IPR004810">
    <property type="entry name" value="PurU"/>
</dbReference>
<dbReference type="InterPro" id="IPR041729">
    <property type="entry name" value="Formyl-FH4-Hydrolase_C"/>
</dbReference>
<dbReference type="Gene3D" id="3.40.50.170">
    <property type="entry name" value="Formyl transferase, N-terminal domain"/>
    <property type="match status" value="1"/>
</dbReference>
<sequence length="292" mass="32403">MSQALNDPARFALTFAAAGERGQTAAVTALLEAHGAYIEEFTVFDDVLSGRFYLRTTFRVVDATDAALAALRSEYVALRSRFRDSEGEIHDLRRPMRVLLMVSKADHCLRDLLDQWRRGELPMEIVGVASNHTLLEPLATAEGLPFHHLPITADTKPQQEAALLALIESSGAELVVLARYMQVLSDDMCRRLAGRVINIHHSFLPGFKGARPYEQAHARGVKLIGATAHFATTDLDEGPIIEQAVERVDHAFTPEQLLSTGRHVECLALGRALHYVLQHRVFINGLRTVVLR</sequence>
<dbReference type="CDD" id="cd08648">
    <property type="entry name" value="FMT_core_Formyl-FH4-Hydrolase_C"/>
    <property type="match status" value="1"/>
</dbReference>
<accession>A0ABX1Q1C1</accession>
<evidence type="ECO:0000259" key="4">
    <source>
        <dbReference type="Pfam" id="PF00551"/>
    </source>
</evidence>
<keyword evidence="6" id="KW-1185">Reference proteome</keyword>
<evidence type="ECO:0000256" key="2">
    <source>
        <dbReference type="ARBA" id="ARBA00022801"/>
    </source>
</evidence>
<dbReference type="GO" id="GO:0008864">
    <property type="term" value="F:formyltetrahydrofolate deformylase activity"/>
    <property type="evidence" value="ECO:0007669"/>
    <property type="project" value="UniProtKB-EC"/>
</dbReference>
<dbReference type="NCBIfam" id="NF004684">
    <property type="entry name" value="PRK06027.1"/>
    <property type="match status" value="1"/>
</dbReference>
<dbReference type="PIRSF" id="PIRSF036480">
    <property type="entry name" value="FormyFH4_hydr"/>
    <property type="match status" value="1"/>
</dbReference>
<keyword evidence="2 3" id="KW-0378">Hydrolase</keyword>
<feature type="active site" evidence="3">
    <location>
        <position position="236"/>
    </location>
</feature>
<dbReference type="Gene3D" id="3.30.70.260">
    <property type="match status" value="1"/>
</dbReference>
<dbReference type="EMBL" id="WTVN01000031">
    <property type="protein sequence ID" value="NMG45494.1"/>
    <property type="molecule type" value="Genomic_DNA"/>
</dbReference>
<keyword evidence="1 3" id="KW-0554">One-carbon metabolism</keyword>
<dbReference type="PRINTS" id="PR01575">
    <property type="entry name" value="FFH4HYDRLASE"/>
</dbReference>
<dbReference type="InterPro" id="IPR036477">
    <property type="entry name" value="Formyl_transf_N_sf"/>
</dbReference>
<comment type="caution">
    <text evidence="5">The sequence shown here is derived from an EMBL/GenBank/DDBJ whole genome shotgun (WGS) entry which is preliminary data.</text>
</comment>
<evidence type="ECO:0000256" key="3">
    <source>
        <dbReference type="HAMAP-Rule" id="MF_01927"/>
    </source>
</evidence>
<reference evidence="5 6" key="1">
    <citation type="submission" date="2019-12" db="EMBL/GenBank/DDBJ databases">
        <title>Comparative genomics gives insights into the taxonomy of the Azoarcus-Aromatoleum group and reveals separate origins of nif in the plant-associated Azoarcus and non-plant-associated Aromatoleum sub-groups.</title>
        <authorList>
            <person name="Lafos M."/>
            <person name="Maluk M."/>
            <person name="Batista M."/>
            <person name="Junghare M."/>
            <person name="Carmona M."/>
            <person name="Faoro H."/>
            <person name="Cruz L.M."/>
            <person name="Battistoni F."/>
            <person name="De Souza E."/>
            <person name="Pedrosa F."/>
            <person name="Chen W.-M."/>
            <person name="Poole P.S."/>
            <person name="Dixon R.A."/>
            <person name="James E.K."/>
        </authorList>
    </citation>
    <scope>NUCLEOTIDE SEQUENCE [LARGE SCALE GENOMIC DNA]</scope>
    <source>
        <strain evidence="5 6">Td21</strain>
    </source>
</reference>
<dbReference type="PANTHER" id="PTHR42706:SF1">
    <property type="entry name" value="FORMYLTETRAHYDROFOLATE DEFORMYLASE 2, MITOCHONDRIAL"/>
    <property type="match status" value="1"/>
</dbReference>
<keyword evidence="3" id="KW-0658">Purine biosynthesis</keyword>
<dbReference type="HAMAP" id="MF_01927">
    <property type="entry name" value="PurU"/>
    <property type="match status" value="1"/>
</dbReference>
<organism evidence="5 6">
    <name type="scientific">Aromatoleum toluvorans</name>
    <dbReference type="NCBI Taxonomy" id="92002"/>
    <lineage>
        <taxon>Bacteria</taxon>
        <taxon>Pseudomonadati</taxon>
        <taxon>Pseudomonadota</taxon>
        <taxon>Betaproteobacteria</taxon>
        <taxon>Rhodocyclales</taxon>
        <taxon>Rhodocyclaceae</taxon>
        <taxon>Aromatoleum</taxon>
    </lineage>
</organism>
<comment type="catalytic activity">
    <reaction evidence="3">
        <text>(6R)-10-formyltetrahydrofolate + H2O = (6S)-5,6,7,8-tetrahydrofolate + formate + H(+)</text>
        <dbReference type="Rhea" id="RHEA:19833"/>
        <dbReference type="ChEBI" id="CHEBI:15377"/>
        <dbReference type="ChEBI" id="CHEBI:15378"/>
        <dbReference type="ChEBI" id="CHEBI:15740"/>
        <dbReference type="ChEBI" id="CHEBI:57453"/>
        <dbReference type="ChEBI" id="CHEBI:195366"/>
        <dbReference type="EC" id="3.5.1.10"/>
    </reaction>
</comment>
<feature type="domain" description="Formyl transferase N-terminal" evidence="4">
    <location>
        <begin position="96"/>
        <end position="271"/>
    </location>
</feature>
<dbReference type="RefSeq" id="WP_169257332.1">
    <property type="nucleotide sequence ID" value="NZ_WTVN01000031.1"/>
</dbReference>
<dbReference type="EC" id="3.5.1.10" evidence="3"/>
<evidence type="ECO:0000313" key="5">
    <source>
        <dbReference type="EMBL" id="NMG45494.1"/>
    </source>
</evidence>
<gene>
    <name evidence="3" type="primary">purU</name>
    <name evidence="5" type="ORF">GPA22_17410</name>
</gene>
<evidence type="ECO:0000313" key="6">
    <source>
        <dbReference type="Proteomes" id="UP000623795"/>
    </source>
</evidence>
<dbReference type="Proteomes" id="UP000623795">
    <property type="component" value="Unassembled WGS sequence"/>
</dbReference>
<dbReference type="PANTHER" id="PTHR42706">
    <property type="entry name" value="FORMYLTETRAHYDROFOLATE DEFORMYLASE"/>
    <property type="match status" value="1"/>
</dbReference>
<dbReference type="SUPFAM" id="SSF53328">
    <property type="entry name" value="Formyltransferase"/>
    <property type="match status" value="1"/>
</dbReference>
<proteinExistence type="inferred from homology"/>
<name>A0ABX1Q1C1_9RHOO</name>